<name>A0A844GFC4_9NEIS</name>
<organism evidence="2 3">
    <name type="scientific">Paludibacterium denitrificans</name>
    <dbReference type="NCBI Taxonomy" id="2675226"/>
    <lineage>
        <taxon>Bacteria</taxon>
        <taxon>Pseudomonadati</taxon>
        <taxon>Pseudomonadota</taxon>
        <taxon>Betaproteobacteria</taxon>
        <taxon>Neisseriales</taxon>
        <taxon>Chromobacteriaceae</taxon>
        <taxon>Paludibacterium</taxon>
    </lineage>
</organism>
<dbReference type="Proteomes" id="UP000446658">
    <property type="component" value="Unassembled WGS sequence"/>
</dbReference>
<accession>A0A844GFC4</accession>
<feature type="domain" description="Chemotaxis methyl-accepting receptor HlyB-like 4HB MCP" evidence="1">
    <location>
        <begin position="3"/>
        <end position="107"/>
    </location>
</feature>
<protein>
    <recommendedName>
        <fullName evidence="1">Chemotaxis methyl-accepting receptor HlyB-like 4HB MCP domain-containing protein</fullName>
    </recommendedName>
</protein>
<sequence length="110" mass="12406">MRNLSIAARITLGFALIIAALAITGGIAQFGLNHIDQRVTRVVSQDLAFFSHTVELQTHVSNLRRYEKDYFINIASPDKRAEYLRKWQHTLTQAQQALDEAQQHTLTGTA</sequence>
<dbReference type="EMBL" id="WLYX01000001">
    <property type="protein sequence ID" value="MTD33235.1"/>
    <property type="molecule type" value="Genomic_DNA"/>
</dbReference>
<reference evidence="2 3" key="1">
    <citation type="submission" date="2019-11" db="EMBL/GenBank/DDBJ databases">
        <title>Draft genome sequence of Paludibacterium sp. dN18-1.</title>
        <authorList>
            <person name="Im W.-T."/>
        </authorList>
    </citation>
    <scope>NUCLEOTIDE SEQUENCE [LARGE SCALE GENOMIC DNA]</scope>
    <source>
        <strain evidence="3">dN 18-1</strain>
    </source>
</reference>
<dbReference type="AlphaFoldDB" id="A0A844GFC4"/>
<evidence type="ECO:0000313" key="3">
    <source>
        <dbReference type="Proteomes" id="UP000446658"/>
    </source>
</evidence>
<dbReference type="InterPro" id="IPR024478">
    <property type="entry name" value="HlyB_4HB_MCP"/>
</dbReference>
<proteinExistence type="predicted"/>
<dbReference type="Pfam" id="PF12729">
    <property type="entry name" value="4HB_MCP_1"/>
    <property type="match status" value="1"/>
</dbReference>
<evidence type="ECO:0000259" key="1">
    <source>
        <dbReference type="Pfam" id="PF12729"/>
    </source>
</evidence>
<gene>
    <name evidence="2" type="ORF">GKE73_09085</name>
</gene>
<keyword evidence="3" id="KW-1185">Reference proteome</keyword>
<comment type="caution">
    <text evidence="2">The sequence shown here is derived from an EMBL/GenBank/DDBJ whole genome shotgun (WGS) entry which is preliminary data.</text>
</comment>
<dbReference type="RefSeq" id="WP_230370042.1">
    <property type="nucleotide sequence ID" value="NZ_WLYX01000001.1"/>
</dbReference>
<evidence type="ECO:0000313" key="2">
    <source>
        <dbReference type="EMBL" id="MTD33235.1"/>
    </source>
</evidence>